<reference evidence="1" key="1">
    <citation type="journal article" date="2013" name="J. Plant Res.">
        <title>Effect of fungi and light on seed germination of three Opuntia species from semiarid lands of central Mexico.</title>
        <authorList>
            <person name="Delgado-Sanchez P."/>
            <person name="Jimenez-Bremont J.F."/>
            <person name="Guerrero-Gonzalez Mde L."/>
            <person name="Flores J."/>
        </authorList>
    </citation>
    <scope>NUCLEOTIDE SEQUENCE</scope>
    <source>
        <tissue evidence="1">Cladode</tissue>
    </source>
</reference>
<accession>A0A7C8ZT01</accession>
<proteinExistence type="predicted"/>
<protein>
    <submittedName>
        <fullName evidence="1">Uncharacterized protein</fullName>
    </submittedName>
</protein>
<organism evidence="1">
    <name type="scientific">Opuntia streptacantha</name>
    <name type="common">Prickly pear cactus</name>
    <name type="synonym">Opuntia cardona</name>
    <dbReference type="NCBI Taxonomy" id="393608"/>
    <lineage>
        <taxon>Eukaryota</taxon>
        <taxon>Viridiplantae</taxon>
        <taxon>Streptophyta</taxon>
        <taxon>Embryophyta</taxon>
        <taxon>Tracheophyta</taxon>
        <taxon>Spermatophyta</taxon>
        <taxon>Magnoliopsida</taxon>
        <taxon>eudicotyledons</taxon>
        <taxon>Gunneridae</taxon>
        <taxon>Pentapetalae</taxon>
        <taxon>Caryophyllales</taxon>
        <taxon>Cactineae</taxon>
        <taxon>Cactaceae</taxon>
        <taxon>Opuntioideae</taxon>
        <taxon>Opuntia</taxon>
    </lineage>
</organism>
<sequence length="108" mass="12019">MSTKSGNWSKAKMATGIDARTATTMGMDTKERFALKMMKKVDAKATIMNAIEKKSAVRPINNLKGKDLRKSSWPYREVRMPINISIAMLDEIKESPSVTIKVTKIGSL</sequence>
<evidence type="ECO:0000313" key="1">
    <source>
        <dbReference type="EMBL" id="MBA4649513.1"/>
    </source>
</evidence>
<dbReference type="EMBL" id="GISG01160929">
    <property type="protein sequence ID" value="MBA4649513.1"/>
    <property type="molecule type" value="Transcribed_RNA"/>
</dbReference>
<name>A0A7C8ZT01_OPUST</name>
<dbReference type="AlphaFoldDB" id="A0A7C8ZT01"/>
<reference evidence="1" key="2">
    <citation type="submission" date="2020-07" db="EMBL/GenBank/DDBJ databases">
        <authorList>
            <person name="Vera ALvarez R."/>
            <person name="Arias-Moreno D.M."/>
            <person name="Jimenez-Jacinto V."/>
            <person name="Jimenez-Bremont J.F."/>
            <person name="Swaminathan K."/>
            <person name="Moose S.P."/>
            <person name="Guerrero-Gonzalez M.L."/>
            <person name="Marino-Ramirez L."/>
            <person name="Landsman D."/>
            <person name="Rodriguez-Kessler M."/>
            <person name="Delgado-Sanchez P."/>
        </authorList>
    </citation>
    <scope>NUCLEOTIDE SEQUENCE</scope>
    <source>
        <tissue evidence="1">Cladode</tissue>
    </source>
</reference>